<dbReference type="Proteomes" id="UP000308000">
    <property type="component" value="Unassembled WGS sequence"/>
</dbReference>
<dbReference type="Proteomes" id="UP000536909">
    <property type="component" value="Unassembled WGS sequence"/>
</dbReference>
<dbReference type="RefSeq" id="WP_129120219.1">
    <property type="nucleotide sequence ID" value="NZ_BSUI01000004.1"/>
</dbReference>
<evidence type="ECO:0000313" key="5">
    <source>
        <dbReference type="EMBL" id="TLK23329.1"/>
    </source>
</evidence>
<dbReference type="PANTHER" id="PTHR43240:SF5">
    <property type="entry name" value="1,4-DIHYDROXY-2-NAPHTHOYL-COA THIOESTERASE 1"/>
    <property type="match status" value="1"/>
</dbReference>
<dbReference type="Gene3D" id="3.10.129.10">
    <property type="entry name" value="Hotdog Thioesterase"/>
    <property type="match status" value="1"/>
</dbReference>
<dbReference type="InterPro" id="IPR006683">
    <property type="entry name" value="Thioestr_dom"/>
</dbReference>
<dbReference type="SUPFAM" id="SSF54637">
    <property type="entry name" value="Thioesterase/thiol ester dehydrase-isomerase"/>
    <property type="match status" value="1"/>
</dbReference>
<sequence>MTPPEPALHPDLFLPTPEDLEFLTPEELAARLHGLQGTLGERLGIQLLTATRERVSARMPVEGNRQPAGRLHGGASLALAEELASIGTWLNLDVRRQVGVGVDVSGTHVRGVTGGFVTAEAVLAYRGRSVMVWTVEIRDERGRTTTLARCTCNVLTHAQG</sequence>
<dbReference type="EMBL" id="VBRC01000013">
    <property type="protein sequence ID" value="TLK23329.1"/>
    <property type="molecule type" value="Genomic_DNA"/>
</dbReference>
<organism evidence="5 6">
    <name type="scientific">Deinococcus metallilatus</name>
    <dbReference type="NCBI Taxonomy" id="1211322"/>
    <lineage>
        <taxon>Bacteria</taxon>
        <taxon>Thermotogati</taxon>
        <taxon>Deinococcota</taxon>
        <taxon>Deinococci</taxon>
        <taxon>Deinococcales</taxon>
        <taxon>Deinococcaceae</taxon>
        <taxon>Deinococcus</taxon>
    </lineage>
</organism>
<dbReference type="NCBIfam" id="TIGR00369">
    <property type="entry name" value="unchar_dom_1"/>
    <property type="match status" value="1"/>
</dbReference>
<dbReference type="EMBL" id="JACHFV010000010">
    <property type="protein sequence ID" value="MBB5296091.1"/>
    <property type="molecule type" value="Genomic_DNA"/>
</dbReference>
<accession>A0AAJ5F182</accession>
<protein>
    <submittedName>
        <fullName evidence="5">PaaI family thioesterase</fullName>
    </submittedName>
    <submittedName>
        <fullName evidence="4">Uncharacterized protein (TIGR00369 family)</fullName>
    </submittedName>
</protein>
<evidence type="ECO:0000313" key="4">
    <source>
        <dbReference type="EMBL" id="MBB5296091.1"/>
    </source>
</evidence>
<comment type="similarity">
    <text evidence="1">Belongs to the thioesterase PaaI family.</text>
</comment>
<evidence type="ECO:0000256" key="2">
    <source>
        <dbReference type="ARBA" id="ARBA00022801"/>
    </source>
</evidence>
<reference evidence="5 6" key="1">
    <citation type="submission" date="2019-04" db="EMBL/GenBank/DDBJ databases">
        <title>Deinococcus metalilatus MA1002 mutant No.5.</title>
        <authorList>
            <person name="Park W."/>
            <person name="Park C."/>
        </authorList>
    </citation>
    <scope>NUCLEOTIDE SEQUENCE [LARGE SCALE GENOMIC DNA]</scope>
    <source>
        <strain evidence="5 6">MA1002-m5</strain>
    </source>
</reference>
<dbReference type="GO" id="GO:0061522">
    <property type="term" value="F:1,4-dihydroxy-2-naphthoyl-CoA thioesterase activity"/>
    <property type="evidence" value="ECO:0007669"/>
    <property type="project" value="TreeGrafter"/>
</dbReference>
<proteinExistence type="inferred from homology"/>
<evidence type="ECO:0000259" key="3">
    <source>
        <dbReference type="Pfam" id="PF03061"/>
    </source>
</evidence>
<dbReference type="AlphaFoldDB" id="A0AAJ5F182"/>
<name>A0AAJ5F182_9DEIO</name>
<evidence type="ECO:0000256" key="1">
    <source>
        <dbReference type="ARBA" id="ARBA00008324"/>
    </source>
</evidence>
<evidence type="ECO:0000313" key="6">
    <source>
        <dbReference type="Proteomes" id="UP000308000"/>
    </source>
</evidence>
<keyword evidence="2" id="KW-0378">Hydrolase</keyword>
<dbReference type="InterPro" id="IPR029069">
    <property type="entry name" value="HotDog_dom_sf"/>
</dbReference>
<feature type="domain" description="Thioesterase" evidence="3">
    <location>
        <begin position="69"/>
        <end position="144"/>
    </location>
</feature>
<dbReference type="Pfam" id="PF03061">
    <property type="entry name" value="4HBT"/>
    <property type="match status" value="1"/>
</dbReference>
<dbReference type="PANTHER" id="PTHR43240">
    <property type="entry name" value="1,4-DIHYDROXY-2-NAPHTHOYL-COA THIOESTERASE 1"/>
    <property type="match status" value="1"/>
</dbReference>
<keyword evidence="7" id="KW-1185">Reference proteome</keyword>
<dbReference type="CDD" id="cd03443">
    <property type="entry name" value="PaaI_thioesterase"/>
    <property type="match status" value="1"/>
</dbReference>
<dbReference type="GO" id="GO:0005829">
    <property type="term" value="C:cytosol"/>
    <property type="evidence" value="ECO:0007669"/>
    <property type="project" value="TreeGrafter"/>
</dbReference>
<comment type="caution">
    <text evidence="5">The sequence shown here is derived from an EMBL/GenBank/DDBJ whole genome shotgun (WGS) entry which is preliminary data.</text>
</comment>
<evidence type="ECO:0000313" key="7">
    <source>
        <dbReference type="Proteomes" id="UP000536909"/>
    </source>
</evidence>
<gene>
    <name evidence="5" type="ORF">FCS05_16495</name>
    <name evidence="4" type="ORF">HNQ10_002933</name>
</gene>
<dbReference type="InterPro" id="IPR003736">
    <property type="entry name" value="PAAI_dom"/>
</dbReference>
<reference evidence="4 7" key="2">
    <citation type="submission" date="2020-08" db="EMBL/GenBank/DDBJ databases">
        <title>Genomic Encyclopedia of Type Strains, Phase IV (KMG-IV): sequencing the most valuable type-strain genomes for metagenomic binning, comparative biology and taxonomic classification.</title>
        <authorList>
            <person name="Goeker M."/>
        </authorList>
    </citation>
    <scope>NUCLEOTIDE SEQUENCE [LARGE SCALE GENOMIC DNA]</scope>
    <source>
        <strain evidence="4 7">DSM 105434</strain>
    </source>
</reference>